<comment type="caution">
    <text evidence="1">The sequence shown here is derived from an EMBL/GenBank/DDBJ whole genome shotgun (WGS) entry which is preliminary data.</text>
</comment>
<name>A0A7W7YRD4_9HYPH</name>
<dbReference type="Proteomes" id="UP000535406">
    <property type="component" value="Unassembled WGS sequence"/>
</dbReference>
<proteinExistence type="predicted"/>
<accession>A0A7W7YRD4</accession>
<evidence type="ECO:0000313" key="1">
    <source>
        <dbReference type="EMBL" id="MBB5040782.1"/>
    </source>
</evidence>
<dbReference type="AlphaFoldDB" id="A0A7W7YRD4"/>
<sequence length="61" mass="7073">MAIALHHSPVRRSAGLTTLVRETVARIVSAWQRRRAERELEGMPFDLRKDIGFRSREKSAR</sequence>
<dbReference type="EMBL" id="JACHIK010000001">
    <property type="protein sequence ID" value="MBB5040782.1"/>
    <property type="molecule type" value="Genomic_DNA"/>
</dbReference>
<gene>
    <name evidence="1" type="ORF">HNQ66_000160</name>
</gene>
<evidence type="ECO:0008006" key="3">
    <source>
        <dbReference type="Google" id="ProtNLM"/>
    </source>
</evidence>
<keyword evidence="2" id="KW-1185">Reference proteome</keyword>
<dbReference type="RefSeq" id="WP_184139877.1">
    <property type="nucleotide sequence ID" value="NZ_JACHIK010000001.1"/>
</dbReference>
<protein>
    <recommendedName>
        <fullName evidence="3">DUF1127 domain-containing protein</fullName>
    </recommendedName>
</protein>
<organism evidence="1 2">
    <name type="scientific">Shinella fusca</name>
    <dbReference type="NCBI Taxonomy" id="544480"/>
    <lineage>
        <taxon>Bacteria</taxon>
        <taxon>Pseudomonadati</taxon>
        <taxon>Pseudomonadota</taxon>
        <taxon>Alphaproteobacteria</taxon>
        <taxon>Hyphomicrobiales</taxon>
        <taxon>Rhizobiaceae</taxon>
        <taxon>Shinella</taxon>
    </lineage>
</organism>
<evidence type="ECO:0000313" key="2">
    <source>
        <dbReference type="Proteomes" id="UP000535406"/>
    </source>
</evidence>
<reference evidence="1 2" key="1">
    <citation type="submission" date="2020-08" db="EMBL/GenBank/DDBJ databases">
        <title>Genomic Encyclopedia of Type Strains, Phase IV (KMG-IV): sequencing the most valuable type-strain genomes for metagenomic binning, comparative biology and taxonomic classification.</title>
        <authorList>
            <person name="Goeker M."/>
        </authorList>
    </citation>
    <scope>NUCLEOTIDE SEQUENCE [LARGE SCALE GENOMIC DNA]</scope>
    <source>
        <strain evidence="1 2">DSM 21319</strain>
    </source>
</reference>